<dbReference type="InterPro" id="IPR011989">
    <property type="entry name" value="ARM-like"/>
</dbReference>
<dbReference type="Proteomes" id="UP000722791">
    <property type="component" value="Unassembled WGS sequence"/>
</dbReference>
<reference evidence="8" key="1">
    <citation type="journal article" date="2021" name="Proc. Natl. Acad. Sci. U.S.A.">
        <title>Three genomes in the algal genus Volvox reveal the fate of a haploid sex-determining region after a transition to homothallism.</title>
        <authorList>
            <person name="Yamamoto K."/>
            <person name="Hamaji T."/>
            <person name="Kawai-Toyooka H."/>
            <person name="Matsuzaki R."/>
            <person name="Takahashi F."/>
            <person name="Nishimura Y."/>
            <person name="Kawachi M."/>
            <person name="Noguchi H."/>
            <person name="Minakuchi Y."/>
            <person name="Umen J.G."/>
            <person name="Toyoda A."/>
            <person name="Nozaki H."/>
        </authorList>
    </citation>
    <scope>NUCLEOTIDE SEQUENCE</scope>
    <source>
        <strain evidence="8">NIES-3785</strain>
    </source>
</reference>
<sequence length="1360" mass="143107">MATGKKVTDRFYFYEELGRGAYGQVYRGMDSMSGDIVAIKQISLAGVPSDSLQTVMGEIDLLKTLNHKNIVKYIGSFKSRTHLYIILEFMENGSLASVIKPNKFGTFSESLAAVYIAQVLQGLQYLHEQGVVHRDIKGANILTTKDGLVKLADFGVAAKLGELDERKDDLAASVVGTPYWMAPEVIEMTQVTSSSDIWSVGCLIIELLTGYPPYFDLVPMSAMFRIVQDPQPPLPENISPLLRDFLSRCFLKDAKLRPDAGTLLQHEWLQHNRRTLRMSWRRDRGQTFRTLVQNRTAARQSPDAHENISSVVTRMMAAADEEASGADAANANGLASASTGMLGPLGAGAVAPPDGGSRDLSAIGPNSEGRASGNDTSNLAVAPAGEEPTTALLTEAPPYSDSTTTAAGSTLPYAPADSIPMASPRVNGADVSRAPALQAGGVPQMPAAASSSAPSSTSAPTSGTDAVAAGPLPGPATDAGLSVLEAGATQPGPLIGLIQRLHGTVASDGSATHGKPMPRDLTSWMDGGGQSFDTSRQLSRPTGAWPSADLVIAAGYADAQGAWGPLEADTVGSSLTSQATLLRRQVRDLVQKMRPGARQEPLSAREHPSAREGPATSATKAIKELEQMISAPPPPPISPNGPWPGVGEEAQYLPAEVKAIFLNEGGVLVVMEVLDADNQKAVEAVLDLMMALIRDDVRLLESLCLVGLVPTVARYTQQPYPVSLRLKAATFVHALCFQRDSTLQLFIAAGGLRQLCWMVADSVASEPSPLSHVAIQCLLQVLQCYATLPLNYICRILAQCGLVPRLYKLLKEAIAVRNKMAHHQRPVTSATNGAGSSAAGGAVAAPSADGTAAHAAGGTHHVRSISTAPLMSNGPVKGAATPGGAMGTPGSGSAGSAVHRAATAPVLNGAALSSLGTPAEARGAGGMGIPGEALTYDQVIYLMDTTVYLLVVLSNADGAVKNAMCTRDNLLQHLDCLRRLQPPHLVEMLRCMRNLTSDPAVLPAIKDAGAIACLVPMLAMAPDGSAPTNSGPPTPATTATSAGASAIGSGPTAGSAANIMNTAGVLPKSEVQMEALNALYNLCMYNKKVHMEAAASSNIIPYLCSFAAQCWAAVSSTRLQRQASLGGNAVAAGSQAPRLAQTSLQHVDPGSMIPGSPAALAAAAAQWPTVRGFVVPLLLGMVACSATTRLKLFQSHGLEIFLQLLSDEDSRSVLGVLQALDSWLAEDHSRVEARLTQRDATTHLVQLYARSCAAQDMQSKLEALRTMLGRSSKLAVALAMGGLVPWLLAMIQHAAPINRVKILDIVRILYEHYPRPKEFIMMYKIQDVLAMLLKTHGRDADAVIQQAQRLLAAFDINVLL</sequence>
<dbReference type="Gene3D" id="1.25.10.10">
    <property type="entry name" value="Leucine-rich Repeat Variant"/>
    <property type="match status" value="3"/>
</dbReference>
<evidence type="ECO:0000256" key="1">
    <source>
        <dbReference type="ARBA" id="ARBA00012513"/>
    </source>
</evidence>
<dbReference type="GO" id="GO:0005737">
    <property type="term" value="C:cytoplasm"/>
    <property type="evidence" value="ECO:0007669"/>
    <property type="project" value="TreeGrafter"/>
</dbReference>
<dbReference type="PROSITE" id="PS00108">
    <property type="entry name" value="PROTEIN_KINASE_ST"/>
    <property type="match status" value="1"/>
</dbReference>
<gene>
    <name evidence="8" type="ORF">Vretimale_5329</name>
</gene>
<protein>
    <recommendedName>
        <fullName evidence="1">non-specific serine/threonine protein kinase</fullName>
        <ecNumber evidence="1">2.7.11.1</ecNumber>
    </recommendedName>
</protein>
<feature type="compositionally biased region" description="Low complexity" evidence="6">
    <location>
        <begin position="446"/>
        <end position="462"/>
    </location>
</feature>
<proteinExistence type="predicted"/>
<keyword evidence="3" id="KW-0547">Nucleotide-binding</keyword>
<dbReference type="InterPro" id="IPR017441">
    <property type="entry name" value="Protein_kinase_ATP_BS"/>
</dbReference>
<dbReference type="Pfam" id="PF00069">
    <property type="entry name" value="Pkinase"/>
    <property type="match status" value="1"/>
</dbReference>
<dbReference type="Gene3D" id="1.10.510.10">
    <property type="entry name" value="Transferase(Phosphotransferase) domain 1"/>
    <property type="match status" value="1"/>
</dbReference>
<keyword evidence="2" id="KW-0808">Transferase</keyword>
<dbReference type="PANTHER" id="PTHR48012:SF26">
    <property type="entry name" value="SERINE_THREONINE-PROTEIN KINASE DDB_G0283821-RELATED"/>
    <property type="match status" value="1"/>
</dbReference>
<feature type="region of interest" description="Disordered" evidence="6">
    <location>
        <begin position="441"/>
        <end position="474"/>
    </location>
</feature>
<feature type="compositionally biased region" description="Low complexity" evidence="6">
    <location>
        <begin position="1036"/>
        <end position="1047"/>
    </location>
</feature>
<dbReference type="SUPFAM" id="SSF56112">
    <property type="entry name" value="Protein kinase-like (PK-like)"/>
    <property type="match status" value="1"/>
</dbReference>
<dbReference type="EMBL" id="BNCQ01000007">
    <property type="protein sequence ID" value="GIM00159.1"/>
    <property type="molecule type" value="Genomic_DNA"/>
</dbReference>
<evidence type="ECO:0000313" key="9">
    <source>
        <dbReference type="Proteomes" id="UP000722791"/>
    </source>
</evidence>
<accession>A0A8J4C1S6</accession>
<keyword evidence="5" id="KW-0067">ATP-binding</keyword>
<organism evidence="8 9">
    <name type="scientific">Volvox reticuliferus</name>
    <dbReference type="NCBI Taxonomy" id="1737510"/>
    <lineage>
        <taxon>Eukaryota</taxon>
        <taxon>Viridiplantae</taxon>
        <taxon>Chlorophyta</taxon>
        <taxon>core chlorophytes</taxon>
        <taxon>Chlorophyceae</taxon>
        <taxon>CS clade</taxon>
        <taxon>Chlamydomonadales</taxon>
        <taxon>Volvocaceae</taxon>
        <taxon>Volvox</taxon>
    </lineage>
</organism>
<evidence type="ECO:0000256" key="4">
    <source>
        <dbReference type="ARBA" id="ARBA00022777"/>
    </source>
</evidence>
<dbReference type="PANTHER" id="PTHR48012">
    <property type="entry name" value="STERILE20-LIKE KINASE, ISOFORM B-RELATED"/>
    <property type="match status" value="1"/>
</dbReference>
<dbReference type="GO" id="GO:0005524">
    <property type="term" value="F:ATP binding"/>
    <property type="evidence" value="ECO:0007669"/>
    <property type="project" value="UniProtKB-UniRule"/>
</dbReference>
<feature type="region of interest" description="Disordered" evidence="6">
    <location>
        <begin position="821"/>
        <end position="842"/>
    </location>
</feature>
<dbReference type="GO" id="GO:0004674">
    <property type="term" value="F:protein serine/threonine kinase activity"/>
    <property type="evidence" value="ECO:0007669"/>
    <property type="project" value="UniProtKB-EC"/>
</dbReference>
<dbReference type="InterPro" id="IPR011009">
    <property type="entry name" value="Kinase-like_dom_sf"/>
</dbReference>
<evidence type="ECO:0000256" key="6">
    <source>
        <dbReference type="SAM" id="MobiDB-lite"/>
    </source>
</evidence>
<dbReference type="PROSITE" id="PS00107">
    <property type="entry name" value="PROTEIN_KINASE_ATP"/>
    <property type="match status" value="1"/>
</dbReference>
<comment type="caution">
    <text evidence="8">The sequence shown here is derived from an EMBL/GenBank/DDBJ whole genome shotgun (WGS) entry which is preliminary data.</text>
</comment>
<dbReference type="OrthoDB" id="8693905at2759"/>
<evidence type="ECO:0000256" key="3">
    <source>
        <dbReference type="ARBA" id="ARBA00022741"/>
    </source>
</evidence>
<evidence type="ECO:0000256" key="5">
    <source>
        <dbReference type="ARBA" id="ARBA00022840"/>
    </source>
</evidence>
<dbReference type="EC" id="2.7.11.1" evidence="1"/>
<keyword evidence="4" id="KW-0418">Kinase</keyword>
<dbReference type="InterPro" id="IPR008271">
    <property type="entry name" value="Ser/Thr_kinase_AS"/>
</dbReference>
<dbReference type="PROSITE" id="PS50011">
    <property type="entry name" value="PROTEIN_KINASE_DOM"/>
    <property type="match status" value="1"/>
</dbReference>
<dbReference type="SUPFAM" id="SSF48371">
    <property type="entry name" value="ARM repeat"/>
    <property type="match status" value="2"/>
</dbReference>
<dbReference type="InterPro" id="IPR016024">
    <property type="entry name" value="ARM-type_fold"/>
</dbReference>
<feature type="region of interest" description="Disordered" evidence="6">
    <location>
        <begin position="594"/>
        <end position="616"/>
    </location>
</feature>
<evidence type="ECO:0000256" key="2">
    <source>
        <dbReference type="ARBA" id="ARBA00022679"/>
    </source>
</evidence>
<dbReference type="InterPro" id="IPR050629">
    <property type="entry name" value="STE20/SPS1-PAK"/>
</dbReference>
<feature type="region of interest" description="Disordered" evidence="6">
    <location>
        <begin position="1024"/>
        <end position="1047"/>
    </location>
</feature>
<dbReference type="CDD" id="cd06627">
    <property type="entry name" value="STKc_Cdc7_like"/>
    <property type="match status" value="1"/>
</dbReference>
<evidence type="ECO:0000259" key="7">
    <source>
        <dbReference type="PROSITE" id="PS50011"/>
    </source>
</evidence>
<name>A0A8J4C1S6_9CHLO</name>
<dbReference type="SMART" id="SM00220">
    <property type="entry name" value="S_TKc"/>
    <property type="match status" value="1"/>
</dbReference>
<evidence type="ECO:0000313" key="8">
    <source>
        <dbReference type="EMBL" id="GIM00159.1"/>
    </source>
</evidence>
<dbReference type="InterPro" id="IPR000719">
    <property type="entry name" value="Prot_kinase_dom"/>
</dbReference>
<feature type="compositionally biased region" description="Low complexity" evidence="6">
    <location>
        <begin position="829"/>
        <end position="842"/>
    </location>
</feature>
<feature type="domain" description="Protein kinase" evidence="7">
    <location>
        <begin position="11"/>
        <end position="269"/>
    </location>
</feature>
<feature type="region of interest" description="Disordered" evidence="6">
    <location>
        <begin position="346"/>
        <end position="419"/>
    </location>
</feature>